<dbReference type="InterPro" id="IPR011701">
    <property type="entry name" value="MFS"/>
</dbReference>
<evidence type="ECO:0000259" key="10">
    <source>
        <dbReference type="PROSITE" id="PS50850"/>
    </source>
</evidence>
<accession>A0A072PMS6</accession>
<feature type="transmembrane region" description="Helical" evidence="9">
    <location>
        <begin position="283"/>
        <end position="303"/>
    </location>
</feature>
<keyword evidence="3" id="KW-0813">Transport</keyword>
<evidence type="ECO:0000256" key="1">
    <source>
        <dbReference type="ARBA" id="ARBA00004141"/>
    </source>
</evidence>
<evidence type="ECO:0000256" key="6">
    <source>
        <dbReference type="ARBA" id="ARBA00023136"/>
    </source>
</evidence>
<dbReference type="Gene3D" id="1.20.1250.20">
    <property type="entry name" value="MFS general substrate transporter like domains"/>
    <property type="match status" value="1"/>
</dbReference>
<feature type="transmembrane region" description="Helical" evidence="9">
    <location>
        <begin position="259"/>
        <end position="277"/>
    </location>
</feature>
<feature type="transmembrane region" description="Helical" evidence="9">
    <location>
        <begin position="324"/>
        <end position="349"/>
    </location>
</feature>
<name>A0A072PMS6_9EURO</name>
<proteinExistence type="inferred from homology"/>
<dbReference type="InterPro" id="IPR036259">
    <property type="entry name" value="MFS_trans_sf"/>
</dbReference>
<feature type="transmembrane region" description="Helical" evidence="9">
    <location>
        <begin position="153"/>
        <end position="174"/>
    </location>
</feature>
<dbReference type="SUPFAM" id="SSF103473">
    <property type="entry name" value="MFS general substrate transporter"/>
    <property type="match status" value="1"/>
</dbReference>
<feature type="transmembrane region" description="Helical" evidence="9">
    <location>
        <begin position="361"/>
        <end position="383"/>
    </location>
</feature>
<feature type="transmembrane region" description="Helical" evidence="9">
    <location>
        <begin position="390"/>
        <end position="407"/>
    </location>
</feature>
<dbReference type="InterPro" id="IPR020846">
    <property type="entry name" value="MFS_dom"/>
</dbReference>
<dbReference type="PANTHER" id="PTHR23501">
    <property type="entry name" value="MAJOR FACILITATOR SUPERFAMILY"/>
    <property type="match status" value="1"/>
</dbReference>
<feature type="transmembrane region" description="Helical" evidence="9">
    <location>
        <begin position="128"/>
        <end position="147"/>
    </location>
</feature>
<dbReference type="PROSITE" id="PS50850">
    <property type="entry name" value="MFS"/>
    <property type="match status" value="1"/>
</dbReference>
<comment type="similarity">
    <text evidence="2">Belongs to the major facilitator superfamily.</text>
</comment>
<keyword evidence="12" id="KW-1185">Reference proteome</keyword>
<evidence type="ECO:0000256" key="3">
    <source>
        <dbReference type="ARBA" id="ARBA00022448"/>
    </source>
</evidence>
<protein>
    <recommendedName>
        <fullName evidence="10">Major facilitator superfamily (MFS) profile domain-containing protein</fullName>
    </recommendedName>
</protein>
<feature type="transmembrane region" description="Helical" evidence="9">
    <location>
        <begin position="186"/>
        <end position="206"/>
    </location>
</feature>
<keyword evidence="5 9" id="KW-1133">Transmembrane helix</keyword>
<sequence>MGLESSERPHTLAKTPDDSFVRVGVHQDAARETDSVKEKEHSIAESDDIHEKPAKRGWRFWTIIGTLSVIGILSSLENTVVVTSLSVMVEDLGLGENYIWITNVFFLTGAAVQPFFGQVANIFGRRKVTLIIVALFTLGSGVCGGAQNGATLIAGRAVQGMGAGGINMIIDVIISDLVPLKERGNYIAIVLTVYFVGLAIGIFLPAYSFQQDDDSSVFYLNLPIGVLAMILILLFLNVKYNKEMSFLEKIKRIDYVGNIMLISSTVSVLYALTYAGTKYPWTNWRILVSLIVGLIGLSLFMAFERTSWPIEPVVPPRLFGNRTSSTVFAVTFLNSALLYWIMFFLPVYFQAVLLSSPSKAGVQFIPLIVIALPAAIVAVLLLSKFGKYKPLHLFGLGVCTLGLGLMTMQDRKTTTVEWVVYQLVAAGGSGFVLNTLLPACQAGLKERDQAAATATWSFVRSFGSIWGVAIPAAIFNNRFDKLSHRIDDPAVRQILSSGHAYQYATKQFVQSFGKATEDQLIDVYSDSLKLVWQLAVVFSGVSFLLVFFERQIKLRTELDTEYGLDDAKEKKESENVEKDVETALPSQK</sequence>
<dbReference type="EMBL" id="AMGV01000002">
    <property type="protein sequence ID" value="KEF61176.1"/>
    <property type="molecule type" value="Genomic_DNA"/>
</dbReference>
<evidence type="ECO:0000256" key="9">
    <source>
        <dbReference type="SAM" id="Phobius"/>
    </source>
</evidence>
<feature type="transmembrane region" description="Helical" evidence="9">
    <location>
        <begin position="419"/>
        <end position="437"/>
    </location>
</feature>
<keyword evidence="4 9" id="KW-0812">Transmembrane</keyword>
<evidence type="ECO:0000256" key="2">
    <source>
        <dbReference type="ARBA" id="ARBA00008335"/>
    </source>
</evidence>
<keyword evidence="6 9" id="KW-0472">Membrane</keyword>
<feature type="region of interest" description="Disordered" evidence="8">
    <location>
        <begin position="28"/>
        <end position="48"/>
    </location>
</feature>
<gene>
    <name evidence="11" type="ORF">A1O9_02741</name>
</gene>
<evidence type="ECO:0000256" key="8">
    <source>
        <dbReference type="SAM" id="MobiDB-lite"/>
    </source>
</evidence>
<keyword evidence="7" id="KW-0325">Glycoprotein</keyword>
<evidence type="ECO:0000256" key="4">
    <source>
        <dbReference type="ARBA" id="ARBA00022692"/>
    </source>
</evidence>
<feature type="transmembrane region" description="Helical" evidence="9">
    <location>
        <begin position="97"/>
        <end position="116"/>
    </location>
</feature>
<dbReference type="PANTHER" id="PTHR23501:SF187">
    <property type="entry name" value="MAJOR FACILITATOR SUPERFAMILY (MFS) PROFILE DOMAIN-CONTAINING PROTEIN"/>
    <property type="match status" value="1"/>
</dbReference>
<dbReference type="GeneID" id="25277682"/>
<feature type="compositionally biased region" description="Basic and acidic residues" evidence="8">
    <location>
        <begin position="566"/>
        <end position="581"/>
    </location>
</feature>
<dbReference type="Gene3D" id="1.20.1720.10">
    <property type="entry name" value="Multidrug resistance protein D"/>
    <property type="match status" value="1"/>
</dbReference>
<comment type="caution">
    <text evidence="11">The sequence shown here is derived from an EMBL/GenBank/DDBJ whole genome shotgun (WGS) entry which is preliminary data.</text>
</comment>
<feature type="transmembrane region" description="Helical" evidence="9">
    <location>
        <begin position="458"/>
        <end position="475"/>
    </location>
</feature>
<dbReference type="GO" id="GO:0022857">
    <property type="term" value="F:transmembrane transporter activity"/>
    <property type="evidence" value="ECO:0007669"/>
    <property type="project" value="InterPro"/>
</dbReference>
<feature type="region of interest" description="Disordered" evidence="8">
    <location>
        <begin position="566"/>
        <end position="588"/>
    </location>
</feature>
<dbReference type="OrthoDB" id="10021397at2759"/>
<feature type="transmembrane region" description="Helical" evidence="9">
    <location>
        <begin position="58"/>
        <end position="77"/>
    </location>
</feature>
<evidence type="ECO:0000256" key="7">
    <source>
        <dbReference type="ARBA" id="ARBA00023180"/>
    </source>
</evidence>
<dbReference type="Proteomes" id="UP000027920">
    <property type="component" value="Unassembled WGS sequence"/>
</dbReference>
<evidence type="ECO:0000313" key="11">
    <source>
        <dbReference type="EMBL" id="KEF61176.1"/>
    </source>
</evidence>
<dbReference type="AlphaFoldDB" id="A0A072PMS6"/>
<feature type="transmembrane region" description="Helical" evidence="9">
    <location>
        <begin position="218"/>
        <end position="238"/>
    </location>
</feature>
<dbReference type="HOGENOM" id="CLU_000960_22_0_1"/>
<feature type="transmembrane region" description="Helical" evidence="9">
    <location>
        <begin position="530"/>
        <end position="548"/>
    </location>
</feature>
<comment type="subcellular location">
    <subcellularLocation>
        <location evidence="1">Membrane</location>
        <topology evidence="1">Multi-pass membrane protein</topology>
    </subcellularLocation>
</comment>
<evidence type="ECO:0000256" key="5">
    <source>
        <dbReference type="ARBA" id="ARBA00022989"/>
    </source>
</evidence>
<dbReference type="VEuPathDB" id="FungiDB:A1O9_02741"/>
<dbReference type="Pfam" id="PF07690">
    <property type="entry name" value="MFS_1"/>
    <property type="match status" value="1"/>
</dbReference>
<feature type="domain" description="Major facilitator superfamily (MFS) profile" evidence="10">
    <location>
        <begin position="63"/>
        <end position="553"/>
    </location>
</feature>
<dbReference type="GO" id="GO:0005886">
    <property type="term" value="C:plasma membrane"/>
    <property type="evidence" value="ECO:0007669"/>
    <property type="project" value="TreeGrafter"/>
</dbReference>
<organism evidence="11 12">
    <name type="scientific">Exophiala aquamarina CBS 119918</name>
    <dbReference type="NCBI Taxonomy" id="1182545"/>
    <lineage>
        <taxon>Eukaryota</taxon>
        <taxon>Fungi</taxon>
        <taxon>Dikarya</taxon>
        <taxon>Ascomycota</taxon>
        <taxon>Pezizomycotina</taxon>
        <taxon>Eurotiomycetes</taxon>
        <taxon>Chaetothyriomycetidae</taxon>
        <taxon>Chaetothyriales</taxon>
        <taxon>Herpotrichiellaceae</taxon>
        <taxon>Exophiala</taxon>
    </lineage>
</organism>
<reference evidence="11 12" key="1">
    <citation type="submission" date="2013-03" db="EMBL/GenBank/DDBJ databases">
        <title>The Genome Sequence of Exophiala aquamarina CBS 119918.</title>
        <authorList>
            <consortium name="The Broad Institute Genomics Platform"/>
            <person name="Cuomo C."/>
            <person name="de Hoog S."/>
            <person name="Gorbushina A."/>
            <person name="Walker B."/>
            <person name="Young S.K."/>
            <person name="Zeng Q."/>
            <person name="Gargeya S."/>
            <person name="Fitzgerald M."/>
            <person name="Haas B."/>
            <person name="Abouelleil A."/>
            <person name="Allen A.W."/>
            <person name="Alvarado L."/>
            <person name="Arachchi H.M."/>
            <person name="Berlin A.M."/>
            <person name="Chapman S.B."/>
            <person name="Gainer-Dewar J."/>
            <person name="Goldberg J."/>
            <person name="Griggs A."/>
            <person name="Gujja S."/>
            <person name="Hansen M."/>
            <person name="Howarth C."/>
            <person name="Imamovic A."/>
            <person name="Ireland A."/>
            <person name="Larimer J."/>
            <person name="McCowan C."/>
            <person name="Murphy C."/>
            <person name="Pearson M."/>
            <person name="Poon T.W."/>
            <person name="Priest M."/>
            <person name="Roberts A."/>
            <person name="Saif S."/>
            <person name="Shea T."/>
            <person name="Sisk P."/>
            <person name="Sykes S."/>
            <person name="Wortman J."/>
            <person name="Nusbaum C."/>
            <person name="Birren B."/>
        </authorList>
    </citation>
    <scope>NUCLEOTIDE SEQUENCE [LARGE SCALE GENOMIC DNA]</scope>
    <source>
        <strain evidence="11 12">CBS 119918</strain>
    </source>
</reference>
<evidence type="ECO:0000313" key="12">
    <source>
        <dbReference type="Proteomes" id="UP000027920"/>
    </source>
</evidence>
<dbReference type="RefSeq" id="XP_013263766.1">
    <property type="nucleotide sequence ID" value="XM_013408312.1"/>
</dbReference>